<gene>
    <name evidence="2" type="ORF">Cvel_18965</name>
</gene>
<feature type="chain" id="PRO_5005189322" evidence="1">
    <location>
        <begin position="24"/>
        <end position="154"/>
    </location>
</feature>
<reference evidence="2" key="1">
    <citation type="submission" date="2014-11" db="EMBL/GenBank/DDBJ databases">
        <authorList>
            <person name="Otto D Thomas"/>
            <person name="Naeem Raeece"/>
        </authorList>
    </citation>
    <scope>NUCLEOTIDE SEQUENCE</scope>
</reference>
<accession>A0A0G4FVD5</accession>
<dbReference type="VEuPathDB" id="CryptoDB:Cvel_18965"/>
<feature type="signal peptide" evidence="1">
    <location>
        <begin position="1"/>
        <end position="23"/>
    </location>
</feature>
<evidence type="ECO:0000313" key="2">
    <source>
        <dbReference type="EMBL" id="CEM19118.1"/>
    </source>
</evidence>
<dbReference type="PANTHER" id="PTHR35709">
    <property type="entry name" value="PROTEIN PROTON GRADIENT REGULATION 5, CHLOROPLASTIC"/>
    <property type="match status" value="1"/>
</dbReference>
<protein>
    <submittedName>
        <fullName evidence="2">Uncharacterized protein</fullName>
    </submittedName>
</protein>
<organism evidence="2">
    <name type="scientific">Chromera velia CCMP2878</name>
    <dbReference type="NCBI Taxonomy" id="1169474"/>
    <lineage>
        <taxon>Eukaryota</taxon>
        <taxon>Sar</taxon>
        <taxon>Alveolata</taxon>
        <taxon>Colpodellida</taxon>
        <taxon>Chromeraceae</taxon>
        <taxon>Chromera</taxon>
    </lineage>
</organism>
<keyword evidence="1" id="KW-0732">Signal</keyword>
<dbReference type="GO" id="GO:0009644">
    <property type="term" value="P:response to high light intensity"/>
    <property type="evidence" value="ECO:0007669"/>
    <property type="project" value="InterPro"/>
</dbReference>
<name>A0A0G4FVD5_9ALVE</name>
<dbReference type="PANTHER" id="PTHR35709:SF1">
    <property type="entry name" value="PROTEIN PROTON GRADIENT REGULATION 5, CHLOROPLASTIC"/>
    <property type="match status" value="1"/>
</dbReference>
<dbReference type="AlphaFoldDB" id="A0A0G4FVD5"/>
<evidence type="ECO:0000256" key="1">
    <source>
        <dbReference type="SAM" id="SignalP"/>
    </source>
</evidence>
<dbReference type="EMBL" id="CDMZ01000666">
    <property type="protein sequence ID" value="CEM19118.1"/>
    <property type="molecule type" value="Genomic_DNA"/>
</dbReference>
<proteinExistence type="predicted"/>
<sequence length="154" mass="16854">MVFLRCAGFVCITLLLCVEAGLAFQPNSWSSSPSLLRRRSLSPTGRANFFDGDSPSPVRSLLLAEETATEAPPAAPKKKVKRGKQAKFGLFSPAVIVGKLVLGEKRLNKIRGKIIALHSQVITQFCEYAGTQQQMRNKLIRFAKTTGDNFGMLV</sequence>
<dbReference type="InterPro" id="IPR037497">
    <property type="entry name" value="PGR5"/>
</dbReference>
<dbReference type="GO" id="GO:0009773">
    <property type="term" value="P:photosynthetic electron transport in photosystem I"/>
    <property type="evidence" value="ECO:0007669"/>
    <property type="project" value="InterPro"/>
</dbReference>